<proteinExistence type="predicted"/>
<name>A0ABS6SCY3_9SPHN</name>
<dbReference type="EMBL" id="JAGSPA010000002">
    <property type="protein sequence ID" value="MBV7256273.1"/>
    <property type="molecule type" value="Genomic_DNA"/>
</dbReference>
<evidence type="ECO:0000313" key="3">
    <source>
        <dbReference type="Proteomes" id="UP000722336"/>
    </source>
</evidence>
<reference evidence="2 3" key="1">
    <citation type="submission" date="2021-04" db="EMBL/GenBank/DDBJ databases">
        <authorList>
            <person name="Pira H."/>
            <person name="Risdian C."/>
            <person name="Wink J."/>
        </authorList>
    </citation>
    <scope>NUCLEOTIDE SEQUENCE [LARGE SCALE GENOMIC DNA]</scope>
    <source>
        <strain evidence="2 3">WHA3</strain>
    </source>
</reference>
<evidence type="ECO:0000313" key="2">
    <source>
        <dbReference type="EMBL" id="MBV7256273.1"/>
    </source>
</evidence>
<dbReference type="Proteomes" id="UP000722336">
    <property type="component" value="Unassembled WGS sequence"/>
</dbReference>
<gene>
    <name evidence="2" type="ORF">KCG44_05680</name>
</gene>
<dbReference type="Pfam" id="PF08239">
    <property type="entry name" value="SH3_3"/>
    <property type="match status" value="1"/>
</dbReference>
<sequence length="388" mass="42847">MIDNATGGPARRLIEDYRKQQKLLDAAVGGSARRFFEEEQERQKLFDRSGIGTAVQELLGTGRRNGLLSSYQTDVVRQYVDAEEARRKAFDVTSLASAQAFQDNISSTISKLVGASTGLSKRMRDMGILDRVAEQQYALIKATQGISSYADDVIRGIGDALPAGGALSATFGVQSALAKHMRKMAETTASLDQIALSGGIRDSTIWESMRTAYGLNDAMSVSQAFLEIGTQLDQPGADSKALGVYEAWQLIQFLWMVFTMYAMLAGWGDYTADDRKRGNETAEAVERIEVRQQMQEMEAAIAEASALSELKRIEELPKAFVRNAANVREAPGQEAERIARLGQNAMLAIEERKGRWLRVIYADPLTQELPEGWVWRGSVELLSEDRDS</sequence>
<feature type="domain" description="SH3b" evidence="1">
    <location>
        <begin position="324"/>
        <end position="379"/>
    </location>
</feature>
<evidence type="ECO:0000259" key="1">
    <source>
        <dbReference type="Pfam" id="PF08239"/>
    </source>
</evidence>
<dbReference type="InterPro" id="IPR003646">
    <property type="entry name" value="SH3-like_bac-type"/>
</dbReference>
<protein>
    <submittedName>
        <fullName evidence="2">SH3 domain-containing protein</fullName>
    </submittedName>
</protein>
<comment type="caution">
    <text evidence="2">The sequence shown here is derived from an EMBL/GenBank/DDBJ whole genome shotgun (WGS) entry which is preliminary data.</text>
</comment>
<organism evidence="2 3">
    <name type="scientific">Pacificimonas pallii</name>
    <dbReference type="NCBI Taxonomy" id="2827236"/>
    <lineage>
        <taxon>Bacteria</taxon>
        <taxon>Pseudomonadati</taxon>
        <taxon>Pseudomonadota</taxon>
        <taxon>Alphaproteobacteria</taxon>
        <taxon>Sphingomonadales</taxon>
        <taxon>Sphingosinicellaceae</taxon>
        <taxon>Pacificimonas</taxon>
    </lineage>
</organism>
<accession>A0ABS6SCY3</accession>
<keyword evidence="3" id="KW-1185">Reference proteome</keyword>
<dbReference type="RefSeq" id="WP_218444849.1">
    <property type="nucleotide sequence ID" value="NZ_JAGSPA010000002.1"/>
</dbReference>